<keyword evidence="2" id="KW-1185">Reference proteome</keyword>
<reference evidence="1 2" key="1">
    <citation type="submission" date="2019-08" db="EMBL/GenBank/DDBJ databases">
        <title>Complete genome sequence of Candidatus Uab amorphum.</title>
        <authorList>
            <person name="Shiratori T."/>
            <person name="Suzuki S."/>
            <person name="Kakizawa Y."/>
            <person name="Ishida K."/>
        </authorList>
    </citation>
    <scope>NUCLEOTIDE SEQUENCE [LARGE SCALE GENOMIC DNA]</scope>
    <source>
        <strain evidence="1 2">SRT547</strain>
    </source>
</reference>
<dbReference type="AlphaFoldDB" id="A0A5S9ITI0"/>
<dbReference type="EMBL" id="AP019860">
    <property type="protein sequence ID" value="BBM87142.1"/>
    <property type="molecule type" value="Genomic_DNA"/>
</dbReference>
<evidence type="ECO:0000313" key="2">
    <source>
        <dbReference type="Proteomes" id="UP000326354"/>
    </source>
</evidence>
<dbReference type="Proteomes" id="UP000326354">
    <property type="component" value="Chromosome"/>
</dbReference>
<protein>
    <submittedName>
        <fullName evidence="1">Uncharacterized protein</fullName>
    </submittedName>
</protein>
<sequence length="135" mass="16096">MDSSESSFNENYSKQPSQEEYFYEYKHRRISELSFKTREEIINELSDFDLYLFSIGAAHTSLDVLRSGINKFFANKYLEKAINKRVQNLEKNKPVWCQSIDIWHYEQTKGKEVECVQKDVRDKLYNEAKKIFGKC</sequence>
<name>A0A5S9ITI0_UABAM</name>
<dbReference type="RefSeq" id="WP_151971169.1">
    <property type="nucleotide sequence ID" value="NZ_AP019860.1"/>
</dbReference>
<proteinExistence type="predicted"/>
<evidence type="ECO:0000313" key="1">
    <source>
        <dbReference type="EMBL" id="BBM87142.1"/>
    </source>
</evidence>
<dbReference type="KEGG" id="uam:UABAM_05545"/>
<organism evidence="1 2">
    <name type="scientific">Uabimicrobium amorphum</name>
    <dbReference type="NCBI Taxonomy" id="2596890"/>
    <lineage>
        <taxon>Bacteria</taxon>
        <taxon>Pseudomonadati</taxon>
        <taxon>Planctomycetota</taxon>
        <taxon>Candidatus Uabimicrobiia</taxon>
        <taxon>Candidatus Uabimicrobiales</taxon>
        <taxon>Candidatus Uabimicrobiaceae</taxon>
        <taxon>Candidatus Uabimicrobium</taxon>
    </lineage>
</organism>
<gene>
    <name evidence="1" type="ORF">UABAM_05545</name>
</gene>
<accession>A0A5S9ITI0</accession>